<dbReference type="AlphaFoldDB" id="A0AAW1CAM9"/>
<reference evidence="2 3" key="1">
    <citation type="journal article" date="2024" name="Proc. Natl. Acad. Sci. U.S.A.">
        <title>The genetic regulatory architecture and epigenomic basis for age-related changes in rattlesnake venom.</title>
        <authorList>
            <person name="Hogan M.P."/>
            <person name="Holding M.L."/>
            <person name="Nystrom G.S."/>
            <person name="Colston T.J."/>
            <person name="Bartlett D.A."/>
            <person name="Mason A.J."/>
            <person name="Ellsworth S.A."/>
            <person name="Rautsaw R.M."/>
            <person name="Lawrence K.C."/>
            <person name="Strickland J.L."/>
            <person name="He B."/>
            <person name="Fraser P."/>
            <person name="Margres M.J."/>
            <person name="Gilbert D.M."/>
            <person name="Gibbs H.L."/>
            <person name="Parkinson C.L."/>
            <person name="Rokyta D.R."/>
        </authorList>
    </citation>
    <scope>NUCLEOTIDE SEQUENCE [LARGE SCALE GENOMIC DNA]</scope>
    <source>
        <strain evidence="2">DRR0105</strain>
    </source>
</reference>
<protein>
    <submittedName>
        <fullName evidence="2">Rab9 effector protein</fullName>
    </submittedName>
</protein>
<gene>
    <name evidence="2" type="ORF">NXF25_002121</name>
</gene>
<dbReference type="SUPFAM" id="SSF117281">
    <property type="entry name" value="Kelch motif"/>
    <property type="match status" value="1"/>
</dbReference>
<evidence type="ECO:0000256" key="1">
    <source>
        <dbReference type="SAM" id="Phobius"/>
    </source>
</evidence>
<keyword evidence="1" id="KW-0472">Membrane</keyword>
<keyword evidence="3" id="KW-1185">Reference proteome</keyword>
<name>A0AAW1CAM9_CROAD</name>
<feature type="transmembrane region" description="Helical" evidence="1">
    <location>
        <begin position="77"/>
        <end position="96"/>
    </location>
</feature>
<dbReference type="EMBL" id="JAOTOJ010000001">
    <property type="protein sequence ID" value="KAK9410946.1"/>
    <property type="molecule type" value="Genomic_DNA"/>
</dbReference>
<keyword evidence="1" id="KW-0812">Transmembrane</keyword>
<dbReference type="InterPro" id="IPR015915">
    <property type="entry name" value="Kelch-typ_b-propeller"/>
</dbReference>
<proteinExistence type="predicted"/>
<dbReference type="Gene3D" id="2.120.10.80">
    <property type="entry name" value="Kelch-type beta propeller"/>
    <property type="match status" value="1"/>
</dbReference>
<comment type="caution">
    <text evidence="2">The sequence shown here is derived from an EMBL/GenBank/DDBJ whole genome shotgun (WGS) entry which is preliminary data.</text>
</comment>
<keyword evidence="1" id="KW-1133">Transmembrane helix</keyword>
<accession>A0AAW1CAM9</accession>
<evidence type="ECO:0000313" key="2">
    <source>
        <dbReference type="EMBL" id="KAK9410946.1"/>
    </source>
</evidence>
<dbReference type="Proteomes" id="UP001474421">
    <property type="component" value="Unassembled WGS sequence"/>
</dbReference>
<sequence>MFEFLCSLPLSQSHSATLLKNKLVIFGGQRTSTYLNDTHILDLGKKGTMLAFLNITRIWTVLWSINQFHLSLDSLPLAGLLMVLYVLSCINCAVLANKFETVTF</sequence>
<evidence type="ECO:0000313" key="3">
    <source>
        <dbReference type="Proteomes" id="UP001474421"/>
    </source>
</evidence>
<organism evidence="2 3">
    <name type="scientific">Crotalus adamanteus</name>
    <name type="common">Eastern diamondback rattlesnake</name>
    <dbReference type="NCBI Taxonomy" id="8729"/>
    <lineage>
        <taxon>Eukaryota</taxon>
        <taxon>Metazoa</taxon>
        <taxon>Chordata</taxon>
        <taxon>Craniata</taxon>
        <taxon>Vertebrata</taxon>
        <taxon>Euteleostomi</taxon>
        <taxon>Lepidosauria</taxon>
        <taxon>Squamata</taxon>
        <taxon>Bifurcata</taxon>
        <taxon>Unidentata</taxon>
        <taxon>Episquamata</taxon>
        <taxon>Toxicofera</taxon>
        <taxon>Serpentes</taxon>
        <taxon>Colubroidea</taxon>
        <taxon>Viperidae</taxon>
        <taxon>Crotalinae</taxon>
        <taxon>Crotalus</taxon>
    </lineage>
</organism>